<feature type="chain" id="PRO_5022668870" evidence="1">
    <location>
        <begin position="28"/>
        <end position="225"/>
    </location>
</feature>
<name>A0A5B9EG70_9BACT</name>
<protein>
    <submittedName>
        <fullName evidence="2">Uncharacterized protein</fullName>
    </submittedName>
</protein>
<accession>A0A5B9EG70</accession>
<dbReference type="RefSeq" id="WP_147648254.1">
    <property type="nucleotide sequence ID" value="NZ_CP042806.1"/>
</dbReference>
<keyword evidence="1" id="KW-0732">Signal</keyword>
<feature type="signal peptide" evidence="1">
    <location>
        <begin position="1"/>
        <end position="27"/>
    </location>
</feature>
<reference evidence="2 3" key="1">
    <citation type="submission" date="2019-08" db="EMBL/GenBank/DDBJ databases">
        <title>Complete genome sequence of Terriglobus albidus strain ORNL.</title>
        <authorList>
            <person name="Podar M."/>
        </authorList>
    </citation>
    <scope>NUCLEOTIDE SEQUENCE [LARGE SCALE GENOMIC DNA]</scope>
    <source>
        <strain evidence="2 3">ORNL</strain>
    </source>
</reference>
<evidence type="ECO:0000256" key="1">
    <source>
        <dbReference type="SAM" id="SignalP"/>
    </source>
</evidence>
<dbReference type="KEGG" id="talb:FTW19_14240"/>
<sequence>MRVLFTAFFTLISASWVGSLPHAQVNAATQPPAAQTGWTWPAIPGCLSDPSISTPGATDFSSPVCPLYDQLLTSGVTRIELVSARRLNGEMDGVLYPAFLPGTEVVTFLTEDKFNQSFHGATGLVRVSGRAVSARNGSWWTTLSTVTTNGKLLDAASIRQKLALPNEPSCLAYADNVRSGIIAYMGVVAPAFDQPGGGVEFWLPPGAVVAKKTVDLPGSPGCGTN</sequence>
<gene>
    <name evidence="2" type="ORF">FTW19_14240</name>
</gene>
<organism evidence="2 3">
    <name type="scientific">Terriglobus albidus</name>
    <dbReference type="NCBI Taxonomy" id="1592106"/>
    <lineage>
        <taxon>Bacteria</taxon>
        <taxon>Pseudomonadati</taxon>
        <taxon>Acidobacteriota</taxon>
        <taxon>Terriglobia</taxon>
        <taxon>Terriglobales</taxon>
        <taxon>Acidobacteriaceae</taxon>
        <taxon>Terriglobus</taxon>
    </lineage>
</organism>
<evidence type="ECO:0000313" key="2">
    <source>
        <dbReference type="EMBL" id="QEE29056.1"/>
    </source>
</evidence>
<proteinExistence type="predicted"/>
<evidence type="ECO:0000313" key="3">
    <source>
        <dbReference type="Proteomes" id="UP000321820"/>
    </source>
</evidence>
<keyword evidence="3" id="KW-1185">Reference proteome</keyword>
<dbReference type="AlphaFoldDB" id="A0A5B9EG70"/>
<dbReference type="OrthoDB" id="9825550at2"/>
<dbReference type="Proteomes" id="UP000321820">
    <property type="component" value="Chromosome"/>
</dbReference>
<dbReference type="EMBL" id="CP042806">
    <property type="protein sequence ID" value="QEE29056.1"/>
    <property type="molecule type" value="Genomic_DNA"/>
</dbReference>